<dbReference type="Proteomes" id="UP001153069">
    <property type="component" value="Unassembled WGS sequence"/>
</dbReference>
<proteinExistence type="predicted"/>
<evidence type="ECO:0000313" key="2">
    <source>
        <dbReference type="Proteomes" id="UP001153069"/>
    </source>
</evidence>
<dbReference type="EMBL" id="CAICTM010000264">
    <property type="protein sequence ID" value="CAB9506401.1"/>
    <property type="molecule type" value="Genomic_DNA"/>
</dbReference>
<gene>
    <name evidence="1" type="ORF">SEMRO_265_G102950.1</name>
</gene>
<dbReference type="AlphaFoldDB" id="A0A9N8DTB5"/>
<keyword evidence="2" id="KW-1185">Reference proteome</keyword>
<name>A0A9N8DTB5_9STRA</name>
<organism evidence="1 2">
    <name type="scientific">Seminavis robusta</name>
    <dbReference type="NCBI Taxonomy" id="568900"/>
    <lineage>
        <taxon>Eukaryota</taxon>
        <taxon>Sar</taxon>
        <taxon>Stramenopiles</taxon>
        <taxon>Ochrophyta</taxon>
        <taxon>Bacillariophyta</taxon>
        <taxon>Bacillariophyceae</taxon>
        <taxon>Bacillariophycidae</taxon>
        <taxon>Naviculales</taxon>
        <taxon>Naviculaceae</taxon>
        <taxon>Seminavis</taxon>
    </lineage>
</organism>
<protein>
    <submittedName>
        <fullName evidence="1">Uncharacterized protein</fullName>
    </submittedName>
</protein>
<sequence length="369" mass="41922">MLATTIHTWSPQDLTKDVDGFQPIPDNDYVKQYERNPELWPVEFFLIAYRRTQSGTTTQVLVRESANGTSKWGVGTGVPATRWMLSSAQQPPRGYQWSEPTFDASNYPEFPTTTKGQESWTYRKIDIQENAFHDPNAPEVQDPELSAYATKIWNGLTTKLAKQLEDEEGDSWEKSRNLVVQSVLEKDNCLAAIHGTLRMSGLFSHKDDKDENNPHRYVSFDDSMADPIKLVESMRIYTMFPQMPDPMPLPGTSAEELQQEIETRDARMAETGRNPHKDHHGRIYTHKSTSNVSNTIIGVYLTLDATDIPGLEDVPAVDLFGSRKIQRQWISLQDLKVLDEENKISTDDTKPTFISGFIVRQLVKEGVIV</sequence>
<evidence type="ECO:0000313" key="1">
    <source>
        <dbReference type="EMBL" id="CAB9506401.1"/>
    </source>
</evidence>
<reference evidence="1" key="1">
    <citation type="submission" date="2020-06" db="EMBL/GenBank/DDBJ databases">
        <authorList>
            <consortium name="Plant Systems Biology data submission"/>
        </authorList>
    </citation>
    <scope>NUCLEOTIDE SEQUENCE</scope>
    <source>
        <strain evidence="1">D6</strain>
    </source>
</reference>
<dbReference type="OrthoDB" id="42665at2759"/>
<accession>A0A9N8DTB5</accession>
<comment type="caution">
    <text evidence="1">The sequence shown here is derived from an EMBL/GenBank/DDBJ whole genome shotgun (WGS) entry which is preliminary data.</text>
</comment>